<accession>A0A1W9HQS8</accession>
<evidence type="ECO:0000256" key="8">
    <source>
        <dbReference type="ARBA" id="ARBA00023012"/>
    </source>
</evidence>
<keyword evidence="8" id="KW-0902">Two-component regulatory system</keyword>
<dbReference type="GO" id="GO:0005524">
    <property type="term" value="F:ATP binding"/>
    <property type="evidence" value="ECO:0007669"/>
    <property type="project" value="UniProtKB-KW"/>
</dbReference>
<dbReference type="SUPFAM" id="SSF47384">
    <property type="entry name" value="Homodimeric domain of signal transducing histidine kinase"/>
    <property type="match status" value="1"/>
</dbReference>
<dbReference type="Proteomes" id="UP000192872">
    <property type="component" value="Unassembled WGS sequence"/>
</dbReference>
<dbReference type="Gene3D" id="3.30.450.20">
    <property type="entry name" value="PAS domain"/>
    <property type="match status" value="1"/>
</dbReference>
<dbReference type="STRING" id="1827387.A4S15_02440"/>
<dbReference type="InterPro" id="IPR005467">
    <property type="entry name" value="His_kinase_dom"/>
</dbReference>
<evidence type="ECO:0000259" key="11">
    <source>
        <dbReference type="PROSITE" id="PS50112"/>
    </source>
</evidence>
<dbReference type="InterPro" id="IPR003594">
    <property type="entry name" value="HATPase_dom"/>
</dbReference>
<dbReference type="PANTHER" id="PTHR43065">
    <property type="entry name" value="SENSOR HISTIDINE KINASE"/>
    <property type="match status" value="1"/>
</dbReference>
<gene>
    <name evidence="13" type="ORF">A4S15_02440</name>
</gene>
<evidence type="ECO:0000313" key="14">
    <source>
        <dbReference type="Proteomes" id="UP000192872"/>
    </source>
</evidence>
<evidence type="ECO:0000256" key="3">
    <source>
        <dbReference type="ARBA" id="ARBA00022553"/>
    </source>
</evidence>
<dbReference type="SMART" id="SM00387">
    <property type="entry name" value="HATPase_c"/>
    <property type="match status" value="1"/>
</dbReference>
<dbReference type="CDD" id="cd00130">
    <property type="entry name" value="PAS"/>
    <property type="match status" value="1"/>
</dbReference>
<evidence type="ECO:0000256" key="1">
    <source>
        <dbReference type="ARBA" id="ARBA00000085"/>
    </source>
</evidence>
<dbReference type="InterPro" id="IPR000014">
    <property type="entry name" value="PAS"/>
</dbReference>
<evidence type="ECO:0000259" key="10">
    <source>
        <dbReference type="PROSITE" id="PS50109"/>
    </source>
</evidence>
<dbReference type="InterPro" id="IPR004358">
    <property type="entry name" value="Sig_transdc_His_kin-like_C"/>
</dbReference>
<dbReference type="InterPro" id="IPR035965">
    <property type="entry name" value="PAS-like_dom_sf"/>
</dbReference>
<dbReference type="SMART" id="SM00091">
    <property type="entry name" value="PAS"/>
    <property type="match status" value="1"/>
</dbReference>
<evidence type="ECO:0000256" key="4">
    <source>
        <dbReference type="ARBA" id="ARBA00022679"/>
    </source>
</evidence>
<dbReference type="Gene3D" id="3.30.565.10">
    <property type="entry name" value="Histidine kinase-like ATPase, C-terminal domain"/>
    <property type="match status" value="1"/>
</dbReference>
<feature type="compositionally biased region" description="Polar residues" evidence="9">
    <location>
        <begin position="383"/>
        <end position="393"/>
    </location>
</feature>
<dbReference type="EC" id="2.7.13.3" evidence="2"/>
<dbReference type="SMART" id="SM00388">
    <property type="entry name" value="HisKA"/>
    <property type="match status" value="1"/>
</dbReference>
<dbReference type="AlphaFoldDB" id="A0A1W9HQS8"/>
<dbReference type="Pfam" id="PF13426">
    <property type="entry name" value="PAS_9"/>
    <property type="match status" value="1"/>
</dbReference>
<dbReference type="PROSITE" id="PS50113">
    <property type="entry name" value="PAC"/>
    <property type="match status" value="1"/>
</dbReference>
<evidence type="ECO:0000256" key="5">
    <source>
        <dbReference type="ARBA" id="ARBA00022741"/>
    </source>
</evidence>
<reference evidence="13 14" key="1">
    <citation type="journal article" date="2017" name="Water Res.">
        <title>Comammox in drinking water systems.</title>
        <authorList>
            <person name="Wang Y."/>
            <person name="Ma L."/>
            <person name="Mao Y."/>
            <person name="Jiang X."/>
            <person name="Xia Y."/>
            <person name="Yu K."/>
            <person name="Li B."/>
            <person name="Zhang T."/>
        </authorList>
    </citation>
    <scope>NUCLEOTIDE SEQUENCE [LARGE SCALE GENOMIC DNA]</scope>
    <source>
        <strain evidence="13">SG_bin8</strain>
    </source>
</reference>
<dbReference type="Gene3D" id="1.10.287.130">
    <property type="match status" value="1"/>
</dbReference>
<keyword evidence="3" id="KW-0597">Phosphoprotein</keyword>
<feature type="domain" description="PAS" evidence="11">
    <location>
        <begin position="14"/>
        <end position="70"/>
    </location>
</feature>
<dbReference type="PANTHER" id="PTHR43065:SF10">
    <property type="entry name" value="PEROXIDE STRESS-ACTIVATED HISTIDINE KINASE MAK3"/>
    <property type="match status" value="1"/>
</dbReference>
<dbReference type="InterPro" id="IPR000700">
    <property type="entry name" value="PAS-assoc_C"/>
</dbReference>
<proteinExistence type="predicted"/>
<dbReference type="GO" id="GO:0000155">
    <property type="term" value="F:phosphorelay sensor kinase activity"/>
    <property type="evidence" value="ECO:0007669"/>
    <property type="project" value="InterPro"/>
</dbReference>
<dbReference type="InterPro" id="IPR003661">
    <property type="entry name" value="HisK_dim/P_dom"/>
</dbReference>
<organism evidence="13 14">
    <name type="scientific">Candidatus Raskinella chloraquaticus</name>
    <dbReference type="NCBI Taxonomy" id="1951219"/>
    <lineage>
        <taxon>Bacteria</taxon>
        <taxon>Pseudomonadati</taxon>
        <taxon>Pseudomonadota</taxon>
        <taxon>Alphaproteobacteria</taxon>
        <taxon>Hyphomicrobiales</taxon>
        <taxon>Phreatobacteraceae</taxon>
        <taxon>Candidatus Raskinella</taxon>
    </lineage>
</organism>
<name>A0A1W9HQS8_9HYPH</name>
<evidence type="ECO:0000256" key="7">
    <source>
        <dbReference type="ARBA" id="ARBA00022840"/>
    </source>
</evidence>
<dbReference type="InterPro" id="IPR036097">
    <property type="entry name" value="HisK_dim/P_sf"/>
</dbReference>
<dbReference type="NCBIfam" id="TIGR00229">
    <property type="entry name" value="sensory_box"/>
    <property type="match status" value="1"/>
</dbReference>
<evidence type="ECO:0000256" key="2">
    <source>
        <dbReference type="ARBA" id="ARBA00012438"/>
    </source>
</evidence>
<keyword evidence="7" id="KW-0067">ATP-binding</keyword>
<dbReference type="CDD" id="cd00082">
    <property type="entry name" value="HisKA"/>
    <property type="match status" value="1"/>
</dbReference>
<keyword evidence="4" id="KW-0808">Transferase</keyword>
<dbReference type="PROSITE" id="PS50109">
    <property type="entry name" value="HIS_KIN"/>
    <property type="match status" value="1"/>
</dbReference>
<comment type="catalytic activity">
    <reaction evidence="1">
        <text>ATP + protein L-histidine = ADP + protein N-phospho-L-histidine.</text>
        <dbReference type="EC" id="2.7.13.3"/>
    </reaction>
</comment>
<evidence type="ECO:0000259" key="12">
    <source>
        <dbReference type="PROSITE" id="PS50113"/>
    </source>
</evidence>
<dbReference type="InterPro" id="IPR036890">
    <property type="entry name" value="HATPase_C_sf"/>
</dbReference>
<dbReference type="Pfam" id="PF02518">
    <property type="entry name" value="HATPase_c"/>
    <property type="match status" value="1"/>
</dbReference>
<dbReference type="SUPFAM" id="SSF55785">
    <property type="entry name" value="PYP-like sensor domain (PAS domain)"/>
    <property type="match status" value="1"/>
</dbReference>
<evidence type="ECO:0000313" key="13">
    <source>
        <dbReference type="EMBL" id="OQW49604.1"/>
    </source>
</evidence>
<keyword evidence="6" id="KW-0418">Kinase</keyword>
<comment type="caution">
    <text evidence="13">The sequence shown here is derived from an EMBL/GenBank/DDBJ whole genome shotgun (WGS) entry which is preliminary data.</text>
</comment>
<feature type="domain" description="Histidine kinase" evidence="10">
    <location>
        <begin position="161"/>
        <end position="377"/>
    </location>
</feature>
<dbReference type="RefSeq" id="WP_395759934.1">
    <property type="nucleotide sequence ID" value="NZ_JAKFWN010000001.1"/>
</dbReference>
<dbReference type="PRINTS" id="PR00344">
    <property type="entry name" value="BCTRLSENSOR"/>
</dbReference>
<dbReference type="Pfam" id="PF00512">
    <property type="entry name" value="HisKA"/>
    <property type="match status" value="1"/>
</dbReference>
<keyword evidence="5" id="KW-0547">Nucleotide-binding</keyword>
<feature type="region of interest" description="Disordered" evidence="9">
    <location>
        <begin position="379"/>
        <end position="399"/>
    </location>
</feature>
<dbReference type="SUPFAM" id="SSF55874">
    <property type="entry name" value="ATPase domain of HSP90 chaperone/DNA topoisomerase II/histidine kinase"/>
    <property type="match status" value="1"/>
</dbReference>
<dbReference type="EMBL" id="LWDL01000031">
    <property type="protein sequence ID" value="OQW49604.1"/>
    <property type="molecule type" value="Genomic_DNA"/>
</dbReference>
<evidence type="ECO:0000256" key="6">
    <source>
        <dbReference type="ARBA" id="ARBA00022777"/>
    </source>
</evidence>
<feature type="domain" description="PAC" evidence="12">
    <location>
        <begin position="91"/>
        <end position="141"/>
    </location>
</feature>
<dbReference type="PROSITE" id="PS50112">
    <property type="entry name" value="PAS"/>
    <property type="match status" value="1"/>
</dbReference>
<sequence>MNHPASYHMNDGAAAAQLKGVLDIALDGIIIFDASGTILTFNRTCERLFGYHASAAMGSNIVSLFYHESELPLDALSRQKFVASSGLLAAQTREIQARHKSGDEFPVELTVGIAATFDGIQFIAIVRDLRSRKEVADRLDRLQADHLHLARVSAIDEMGAALAHELNQPLTAVLLYLQTILRGGQKGDAARDMPPGSVAILAKAAHEAERAGKIIQRMRSFAEKREPQRKLHDVKALIDDAIELTLVGNHTKVRIVRRDAPDLPPLLVDGVQFQQIIVNLGRNAMEAVRGRPAAEIRIETKAIDDDIIVEIADNGPGIPVDILPSLFKVFSTSKRSGLGIGLAISRSIAQNHGGELQCLPGGKGEGATFVLRLPSGQPAAMSPTLSVPVTTSGEVERAK</sequence>
<protein>
    <recommendedName>
        <fullName evidence="2">histidine kinase</fullName>
        <ecNumber evidence="2">2.7.13.3</ecNumber>
    </recommendedName>
</protein>
<evidence type="ECO:0000256" key="9">
    <source>
        <dbReference type="SAM" id="MobiDB-lite"/>
    </source>
</evidence>